<accession>A0A8H8CS84</accession>
<dbReference type="Proteomes" id="UP000670092">
    <property type="component" value="Unassembled WGS sequence"/>
</dbReference>
<gene>
    <name evidence="1" type="ORF">I7I52_11678</name>
</gene>
<dbReference type="AlphaFoldDB" id="A0A8H8CS84"/>
<proteinExistence type="predicted"/>
<organism evidence="1 2">
    <name type="scientific">Ajellomyces capsulatus</name>
    <name type="common">Darling's disease fungus</name>
    <name type="synonym">Histoplasma capsulatum</name>
    <dbReference type="NCBI Taxonomy" id="5037"/>
    <lineage>
        <taxon>Eukaryota</taxon>
        <taxon>Fungi</taxon>
        <taxon>Dikarya</taxon>
        <taxon>Ascomycota</taxon>
        <taxon>Pezizomycotina</taxon>
        <taxon>Eurotiomycetes</taxon>
        <taxon>Eurotiomycetidae</taxon>
        <taxon>Onygenales</taxon>
        <taxon>Ajellomycetaceae</taxon>
        <taxon>Histoplasma</taxon>
    </lineage>
</organism>
<comment type="caution">
    <text evidence="1">The sequence shown here is derived from an EMBL/GenBank/DDBJ whole genome shotgun (WGS) entry which is preliminary data.</text>
</comment>
<name>A0A8H8CS84_AJECA</name>
<evidence type="ECO:0000313" key="2">
    <source>
        <dbReference type="Proteomes" id="UP000670092"/>
    </source>
</evidence>
<dbReference type="EMBL" id="JAEVHI010000007">
    <property type="protein sequence ID" value="KAG5287794.1"/>
    <property type="molecule type" value="Genomic_DNA"/>
</dbReference>
<reference evidence="1 2" key="1">
    <citation type="submission" date="2021-01" db="EMBL/GenBank/DDBJ databases">
        <title>Chromosome-level genome assembly of a human fungal pathogen reveals clustering of transcriptionally co-regulated genes.</title>
        <authorList>
            <person name="Voorhies M."/>
            <person name="Cohen S."/>
            <person name="Shea T.P."/>
            <person name="Petrus S."/>
            <person name="Munoz J.F."/>
            <person name="Poplawski S."/>
            <person name="Goldman W.E."/>
            <person name="Michael T."/>
            <person name="Cuomo C.A."/>
            <person name="Sil A."/>
            <person name="Beyhan S."/>
        </authorList>
    </citation>
    <scope>NUCLEOTIDE SEQUENCE [LARGE SCALE GENOMIC DNA]</scope>
    <source>
        <strain evidence="1 2">G184AR</strain>
    </source>
</reference>
<protein>
    <submittedName>
        <fullName evidence="1">Uncharacterized protein</fullName>
    </submittedName>
</protein>
<evidence type="ECO:0000313" key="1">
    <source>
        <dbReference type="EMBL" id="KAG5287794.1"/>
    </source>
</evidence>
<dbReference type="VEuPathDB" id="FungiDB:I7I52_11678"/>
<sequence length="103" mass="11759">MVGQSNALFCTHPAKPKVVPKSAQHRFGGVLFRKHSPSYRCGPFFVSVPKKTWVAILYIVDGYMKSYFLPRRKRLPHIISISINQRHYRRSAYSGPAVGINLE</sequence>